<organism evidence="1 2">
    <name type="scientific">Pantoea alhagi</name>
    <dbReference type="NCBI Taxonomy" id="1891675"/>
    <lineage>
        <taxon>Bacteria</taxon>
        <taxon>Pseudomonadati</taxon>
        <taxon>Pseudomonadota</taxon>
        <taxon>Gammaproteobacteria</taxon>
        <taxon>Enterobacterales</taxon>
        <taxon>Erwiniaceae</taxon>
        <taxon>Pantoea</taxon>
    </lineage>
</organism>
<evidence type="ECO:0000313" key="2">
    <source>
        <dbReference type="Proteomes" id="UP000192900"/>
    </source>
</evidence>
<dbReference type="KEGG" id="palh:B1H58_13245"/>
<evidence type="ECO:0000313" key="1">
    <source>
        <dbReference type="EMBL" id="ARJ42894.1"/>
    </source>
</evidence>
<proteinExistence type="predicted"/>
<sequence length="117" mass="13387">MSRHIIPDELASISECLEALAEINVTIESIQIQLDFPDPDRGESWRQSAEYALRVCKKIKCGIDGRLAVLRQLEKKQETAQAQRHNDFLVLELARYVPDVVFRACDYRARIKASSEV</sequence>
<reference evidence="1 2" key="1">
    <citation type="submission" date="2017-02" db="EMBL/GenBank/DDBJ databases">
        <title>Complete genome sequence of the drought resistance-promoting endophyte Pantoea alhagi LTYR-11Z.</title>
        <authorList>
            <person name="Zhang L."/>
        </authorList>
    </citation>
    <scope>NUCLEOTIDE SEQUENCE [LARGE SCALE GENOMIC DNA]</scope>
    <source>
        <strain evidence="1 2">LTYR-11Z</strain>
    </source>
</reference>
<dbReference type="Proteomes" id="UP000192900">
    <property type="component" value="Chromosome"/>
</dbReference>
<dbReference type="RefSeq" id="WP_085070946.1">
    <property type="nucleotide sequence ID" value="NZ_CP019706.1"/>
</dbReference>
<dbReference type="OrthoDB" id="6504668at2"/>
<protein>
    <submittedName>
        <fullName evidence="1">Uncharacterized protein</fullName>
    </submittedName>
</protein>
<keyword evidence="2" id="KW-1185">Reference proteome</keyword>
<gene>
    <name evidence="1" type="ORF">B1H58_13245</name>
</gene>
<dbReference type="EMBL" id="CP019706">
    <property type="protein sequence ID" value="ARJ42894.1"/>
    <property type="molecule type" value="Genomic_DNA"/>
</dbReference>
<dbReference type="STRING" id="1891675.B1H58_13245"/>
<name>A0A1W6B761_9GAMM</name>
<dbReference type="AlphaFoldDB" id="A0A1W6B761"/>
<accession>A0A1W6B761</accession>